<name>A0AAD9LK80_BABDI</name>
<accession>A0AAD9LK80</accession>
<evidence type="ECO:0000256" key="1">
    <source>
        <dbReference type="SAM" id="SignalP"/>
    </source>
</evidence>
<dbReference type="Proteomes" id="UP001195914">
    <property type="component" value="Unassembled WGS sequence"/>
</dbReference>
<dbReference type="AlphaFoldDB" id="A0AAD9LK80"/>
<evidence type="ECO:0000313" key="2">
    <source>
        <dbReference type="EMBL" id="KAK1939530.1"/>
    </source>
</evidence>
<proteinExistence type="predicted"/>
<keyword evidence="3" id="KW-1185">Reference proteome</keyword>
<keyword evidence="1" id="KW-0732">Signal</keyword>
<protein>
    <submittedName>
        <fullName evidence="2">Uncharacterized protein</fullName>
    </submittedName>
</protein>
<dbReference type="EMBL" id="JAHBMH010000007">
    <property type="protein sequence ID" value="KAK1939530.1"/>
    <property type="molecule type" value="Genomic_DNA"/>
</dbReference>
<feature type="signal peptide" evidence="1">
    <location>
        <begin position="1"/>
        <end position="24"/>
    </location>
</feature>
<gene>
    <name evidence="2" type="ORF">X943_000790</name>
</gene>
<evidence type="ECO:0000313" key="3">
    <source>
        <dbReference type="Proteomes" id="UP001195914"/>
    </source>
</evidence>
<reference evidence="2" key="2">
    <citation type="submission" date="2021-05" db="EMBL/GenBank/DDBJ databases">
        <authorList>
            <person name="Pain A."/>
        </authorList>
    </citation>
    <scope>NUCLEOTIDE SEQUENCE</scope>
    <source>
        <strain evidence="2">1802A</strain>
    </source>
</reference>
<comment type="caution">
    <text evidence="2">The sequence shown here is derived from an EMBL/GenBank/DDBJ whole genome shotgun (WGS) entry which is preliminary data.</text>
</comment>
<feature type="chain" id="PRO_5042002321" evidence="1">
    <location>
        <begin position="25"/>
        <end position="255"/>
    </location>
</feature>
<reference evidence="2" key="1">
    <citation type="journal article" date="2014" name="Nucleic Acids Res.">
        <title>The evolutionary dynamics of variant antigen genes in Babesia reveal a history of genomic innovation underlying host-parasite interaction.</title>
        <authorList>
            <person name="Jackson A.P."/>
            <person name="Otto T.D."/>
            <person name="Darby A."/>
            <person name="Ramaprasad A."/>
            <person name="Xia D."/>
            <person name="Echaide I.E."/>
            <person name="Farber M."/>
            <person name="Gahlot S."/>
            <person name="Gamble J."/>
            <person name="Gupta D."/>
            <person name="Gupta Y."/>
            <person name="Jackson L."/>
            <person name="Malandrin L."/>
            <person name="Malas T.B."/>
            <person name="Moussa E."/>
            <person name="Nair M."/>
            <person name="Reid A.J."/>
            <person name="Sanders M."/>
            <person name="Sharma J."/>
            <person name="Tracey A."/>
            <person name="Quail M.A."/>
            <person name="Weir W."/>
            <person name="Wastling J.M."/>
            <person name="Hall N."/>
            <person name="Willadsen P."/>
            <person name="Lingelbach K."/>
            <person name="Shiels B."/>
            <person name="Tait A."/>
            <person name="Berriman M."/>
            <person name="Allred D.R."/>
            <person name="Pain A."/>
        </authorList>
    </citation>
    <scope>NUCLEOTIDE SEQUENCE</scope>
    <source>
        <strain evidence="2">1802A</strain>
    </source>
</reference>
<organism evidence="2 3">
    <name type="scientific">Babesia divergens</name>
    <dbReference type="NCBI Taxonomy" id="32595"/>
    <lineage>
        <taxon>Eukaryota</taxon>
        <taxon>Sar</taxon>
        <taxon>Alveolata</taxon>
        <taxon>Apicomplexa</taxon>
        <taxon>Aconoidasida</taxon>
        <taxon>Piroplasmida</taxon>
        <taxon>Babesiidae</taxon>
        <taxon>Babesia</taxon>
    </lineage>
</organism>
<sequence>MSSPFMMGILSCVILLFGLPATATHPMVFKSLNYLCLDTSDPLCDFCRKFADRGTKVAVFPGMARLRAGLTAHMKVHLSDMFHKFHVRVDKRMEELQKNMSAEFQRIKTVLHRTSVNRGDSFTQLTRHFQNFISCIRLLSNAAFTKALERLTEATVMQLPTVMHDIYDILTSIAATTLISLGDIMGHSNCLNLLDTIENCCISHLVRVSNPTDVTRPLVNASGTSANICEDSTSLKHFLGALSDLLRAQTADACG</sequence>